<evidence type="ECO:0000256" key="9">
    <source>
        <dbReference type="ARBA" id="ARBA00023012"/>
    </source>
</evidence>
<dbReference type="Pfam" id="PF00512">
    <property type="entry name" value="HisKA"/>
    <property type="match status" value="1"/>
</dbReference>
<dbReference type="Gene3D" id="6.10.340.10">
    <property type="match status" value="1"/>
</dbReference>
<feature type="domain" description="Histidine kinase" evidence="12">
    <location>
        <begin position="298"/>
        <end position="514"/>
    </location>
</feature>
<dbReference type="Proteomes" id="UP001500339">
    <property type="component" value="Unassembled WGS sequence"/>
</dbReference>
<dbReference type="InterPro" id="IPR003661">
    <property type="entry name" value="HisK_dim/P_dom"/>
</dbReference>
<dbReference type="Pfam" id="PF00672">
    <property type="entry name" value="HAMP"/>
    <property type="match status" value="1"/>
</dbReference>
<comment type="subcellular location">
    <subcellularLocation>
        <location evidence="2">Membrane</location>
        <topology evidence="2">Multi-pass membrane protein</topology>
    </subcellularLocation>
</comment>
<dbReference type="EMBL" id="BAAACF010000001">
    <property type="protein sequence ID" value="GAA0719039.1"/>
    <property type="molecule type" value="Genomic_DNA"/>
</dbReference>
<dbReference type="SUPFAM" id="SSF47384">
    <property type="entry name" value="Homodimeric domain of signal transducing histidine kinase"/>
    <property type="match status" value="1"/>
</dbReference>
<dbReference type="CDD" id="cd06225">
    <property type="entry name" value="HAMP"/>
    <property type="match status" value="1"/>
</dbReference>
<comment type="caution">
    <text evidence="14">The sequence shown here is derived from an EMBL/GenBank/DDBJ whole genome shotgun (WGS) entry which is preliminary data.</text>
</comment>
<dbReference type="SMART" id="SM00388">
    <property type="entry name" value="HisKA"/>
    <property type="match status" value="1"/>
</dbReference>
<dbReference type="InterPro" id="IPR004358">
    <property type="entry name" value="Sig_transdc_His_kin-like_C"/>
</dbReference>
<feature type="domain" description="HAMP" evidence="13">
    <location>
        <begin position="231"/>
        <end position="283"/>
    </location>
</feature>
<dbReference type="PANTHER" id="PTHR45528">
    <property type="entry name" value="SENSOR HISTIDINE KINASE CPXA"/>
    <property type="match status" value="1"/>
</dbReference>
<evidence type="ECO:0000313" key="14">
    <source>
        <dbReference type="EMBL" id="GAA0719039.1"/>
    </source>
</evidence>
<evidence type="ECO:0000313" key="15">
    <source>
        <dbReference type="Proteomes" id="UP001500339"/>
    </source>
</evidence>
<sequence length="514" mass="59175">MFLKRIFRGLFGGLWRFFTMPFRGIIRRLLKVYYNLKSKVNKNIRWELIVLFGVCLFLSFIFFTITNSYFARTRTYSTINYSSSIREMSSSVLNIGEKLNDSNISMLNKDEIQRVIDNYGNNSNKLLLVDEEGKVLYKTSNAEETHLDMHAVIRNSMNLKNNYDESRVYDSNMGEFITFYPIGFSDGRAYIVLKGTPRGDIRVESYNNEKSFFALLLSVIFFILVFYFIAGRKVSYIQEIALGVMYIAKGQLNFRIEEKGEDELANLAQNINFMSGELRSKIEKERAVEKTKSELITNVSHDLRTPLTSILGYLNLIKDNKYSSSEERSEYINIAYNKSEKLKLLIEELFEYTKLTNEGIKLNLRDIALNELVEQLIEEFVPVFEENNINTIKDITSENIMVSADGDKLVRVFENLIANAIRYSHKPGQIKIALEKTNNYALFSICNKGDSIKEEDLNKIFDRFYRVEKSRAESTGGSGLGLAISKSIIVLHGGEIWAESKGDNITFYVKISTK</sequence>
<dbReference type="Gene3D" id="1.10.287.130">
    <property type="match status" value="1"/>
</dbReference>
<dbReference type="InterPro" id="IPR005467">
    <property type="entry name" value="His_kinase_dom"/>
</dbReference>
<keyword evidence="4" id="KW-0597">Phosphoprotein</keyword>
<feature type="transmembrane region" description="Helical" evidence="11">
    <location>
        <begin position="212"/>
        <end position="230"/>
    </location>
</feature>
<keyword evidence="8 11" id="KW-1133">Transmembrane helix</keyword>
<keyword evidence="15" id="KW-1185">Reference proteome</keyword>
<dbReference type="Gene3D" id="3.30.565.10">
    <property type="entry name" value="Histidine kinase-like ATPase, C-terminal domain"/>
    <property type="match status" value="1"/>
</dbReference>
<evidence type="ECO:0000256" key="1">
    <source>
        <dbReference type="ARBA" id="ARBA00000085"/>
    </source>
</evidence>
<dbReference type="InterPro" id="IPR036890">
    <property type="entry name" value="HATPase_C_sf"/>
</dbReference>
<keyword evidence="10 11" id="KW-0472">Membrane</keyword>
<protein>
    <recommendedName>
        <fullName evidence="3">histidine kinase</fullName>
        <ecNumber evidence="3">2.7.13.3</ecNumber>
    </recommendedName>
</protein>
<name>A0ABN1IQ49_9CLOT</name>
<keyword evidence="7 14" id="KW-0418">Kinase</keyword>
<organism evidence="14 15">
    <name type="scientific">Clostridium malenominatum</name>
    <dbReference type="NCBI Taxonomy" id="1539"/>
    <lineage>
        <taxon>Bacteria</taxon>
        <taxon>Bacillati</taxon>
        <taxon>Bacillota</taxon>
        <taxon>Clostridia</taxon>
        <taxon>Eubacteriales</taxon>
        <taxon>Clostridiaceae</taxon>
        <taxon>Clostridium</taxon>
    </lineage>
</organism>
<evidence type="ECO:0000256" key="8">
    <source>
        <dbReference type="ARBA" id="ARBA00022989"/>
    </source>
</evidence>
<dbReference type="PROSITE" id="PS50109">
    <property type="entry name" value="HIS_KIN"/>
    <property type="match status" value="1"/>
</dbReference>
<feature type="transmembrane region" description="Helical" evidence="11">
    <location>
        <begin position="6"/>
        <end position="26"/>
    </location>
</feature>
<dbReference type="PROSITE" id="PS50885">
    <property type="entry name" value="HAMP"/>
    <property type="match status" value="1"/>
</dbReference>
<dbReference type="PANTHER" id="PTHR45528:SF8">
    <property type="entry name" value="HISTIDINE KINASE"/>
    <property type="match status" value="1"/>
</dbReference>
<dbReference type="CDD" id="cd00082">
    <property type="entry name" value="HisKA"/>
    <property type="match status" value="1"/>
</dbReference>
<dbReference type="PRINTS" id="PR00344">
    <property type="entry name" value="BCTRLSENSOR"/>
</dbReference>
<dbReference type="InterPro" id="IPR036097">
    <property type="entry name" value="HisK_dim/P_sf"/>
</dbReference>
<evidence type="ECO:0000256" key="5">
    <source>
        <dbReference type="ARBA" id="ARBA00022679"/>
    </source>
</evidence>
<keyword evidence="9" id="KW-0902">Two-component regulatory system</keyword>
<feature type="transmembrane region" description="Helical" evidence="11">
    <location>
        <begin position="46"/>
        <end position="70"/>
    </location>
</feature>
<dbReference type="GO" id="GO:0016301">
    <property type="term" value="F:kinase activity"/>
    <property type="evidence" value="ECO:0007669"/>
    <property type="project" value="UniProtKB-KW"/>
</dbReference>
<evidence type="ECO:0000256" key="11">
    <source>
        <dbReference type="SAM" id="Phobius"/>
    </source>
</evidence>
<dbReference type="SMART" id="SM00304">
    <property type="entry name" value="HAMP"/>
    <property type="match status" value="1"/>
</dbReference>
<evidence type="ECO:0000259" key="13">
    <source>
        <dbReference type="PROSITE" id="PS50885"/>
    </source>
</evidence>
<gene>
    <name evidence="14" type="ORF">GCM10008905_06560</name>
</gene>
<accession>A0ABN1IQ49</accession>
<dbReference type="Pfam" id="PF02518">
    <property type="entry name" value="HATPase_c"/>
    <property type="match status" value="1"/>
</dbReference>
<evidence type="ECO:0000256" key="6">
    <source>
        <dbReference type="ARBA" id="ARBA00022692"/>
    </source>
</evidence>
<comment type="catalytic activity">
    <reaction evidence="1">
        <text>ATP + protein L-histidine = ADP + protein N-phospho-L-histidine.</text>
        <dbReference type="EC" id="2.7.13.3"/>
    </reaction>
</comment>
<dbReference type="EC" id="2.7.13.3" evidence="3"/>
<dbReference type="InterPro" id="IPR003660">
    <property type="entry name" value="HAMP_dom"/>
</dbReference>
<evidence type="ECO:0000256" key="10">
    <source>
        <dbReference type="ARBA" id="ARBA00023136"/>
    </source>
</evidence>
<dbReference type="RefSeq" id="WP_343766590.1">
    <property type="nucleotide sequence ID" value="NZ_BAAACF010000001.1"/>
</dbReference>
<keyword evidence="6 11" id="KW-0812">Transmembrane</keyword>
<evidence type="ECO:0000256" key="7">
    <source>
        <dbReference type="ARBA" id="ARBA00022777"/>
    </source>
</evidence>
<dbReference type="CDD" id="cd00075">
    <property type="entry name" value="HATPase"/>
    <property type="match status" value="1"/>
</dbReference>
<evidence type="ECO:0000256" key="2">
    <source>
        <dbReference type="ARBA" id="ARBA00004141"/>
    </source>
</evidence>
<dbReference type="SUPFAM" id="SSF55874">
    <property type="entry name" value="ATPase domain of HSP90 chaperone/DNA topoisomerase II/histidine kinase"/>
    <property type="match status" value="1"/>
</dbReference>
<evidence type="ECO:0000259" key="12">
    <source>
        <dbReference type="PROSITE" id="PS50109"/>
    </source>
</evidence>
<dbReference type="SUPFAM" id="SSF158472">
    <property type="entry name" value="HAMP domain-like"/>
    <property type="match status" value="1"/>
</dbReference>
<keyword evidence="5" id="KW-0808">Transferase</keyword>
<proteinExistence type="predicted"/>
<dbReference type="InterPro" id="IPR050398">
    <property type="entry name" value="HssS/ArlS-like"/>
</dbReference>
<evidence type="ECO:0000256" key="4">
    <source>
        <dbReference type="ARBA" id="ARBA00022553"/>
    </source>
</evidence>
<reference evidence="14 15" key="1">
    <citation type="journal article" date="2019" name="Int. J. Syst. Evol. Microbiol.">
        <title>The Global Catalogue of Microorganisms (GCM) 10K type strain sequencing project: providing services to taxonomists for standard genome sequencing and annotation.</title>
        <authorList>
            <consortium name="The Broad Institute Genomics Platform"/>
            <consortium name="The Broad Institute Genome Sequencing Center for Infectious Disease"/>
            <person name="Wu L."/>
            <person name="Ma J."/>
        </authorList>
    </citation>
    <scope>NUCLEOTIDE SEQUENCE [LARGE SCALE GENOMIC DNA]</scope>
    <source>
        <strain evidence="14 15">JCM 1405</strain>
    </source>
</reference>
<dbReference type="SMART" id="SM00387">
    <property type="entry name" value="HATPase_c"/>
    <property type="match status" value="1"/>
</dbReference>
<evidence type="ECO:0000256" key="3">
    <source>
        <dbReference type="ARBA" id="ARBA00012438"/>
    </source>
</evidence>
<dbReference type="InterPro" id="IPR003594">
    <property type="entry name" value="HATPase_dom"/>
</dbReference>